<dbReference type="HOGENOM" id="CLU_2519818_0_0_2"/>
<protein>
    <submittedName>
        <fullName evidence="1">Mobile element protein</fullName>
    </submittedName>
</protein>
<dbReference type="EMBL" id="CP009506">
    <property type="protein sequence ID" value="AKB28782.1"/>
    <property type="molecule type" value="Genomic_DNA"/>
</dbReference>
<name>A0A0E3P4R4_9EURY</name>
<dbReference type="PANTHER" id="PTHR34614">
    <property type="match status" value="1"/>
</dbReference>
<reference evidence="1 2" key="1">
    <citation type="submission" date="2014-07" db="EMBL/GenBank/DDBJ databases">
        <title>Methanogenic archaea and the global carbon cycle.</title>
        <authorList>
            <person name="Henriksen J.R."/>
            <person name="Luke J."/>
            <person name="Reinhart S."/>
            <person name="Benedict M.N."/>
            <person name="Youngblut N.D."/>
            <person name="Metcalf M.E."/>
            <person name="Whitaker R.J."/>
            <person name="Metcalf W.W."/>
        </authorList>
    </citation>
    <scope>NUCLEOTIDE SEQUENCE [LARGE SCALE GENOMIC DNA]</scope>
    <source>
        <strain evidence="1 2">T4/M</strain>
    </source>
</reference>
<dbReference type="AlphaFoldDB" id="A0A0E3P4R4"/>
<organism evidence="1 2">
    <name type="scientific">Methanosarcina siciliae T4/M</name>
    <dbReference type="NCBI Taxonomy" id="1434120"/>
    <lineage>
        <taxon>Archaea</taxon>
        <taxon>Methanobacteriati</taxon>
        <taxon>Methanobacteriota</taxon>
        <taxon>Stenosarchaea group</taxon>
        <taxon>Methanomicrobia</taxon>
        <taxon>Methanosarcinales</taxon>
        <taxon>Methanosarcinaceae</taxon>
        <taxon>Methanosarcina</taxon>
    </lineage>
</organism>
<gene>
    <name evidence="1" type="ORF">MSSIT_2063</name>
</gene>
<dbReference type="PANTHER" id="PTHR34614:SF2">
    <property type="entry name" value="TRANSPOSASE IS4-LIKE DOMAIN-CONTAINING PROTEIN"/>
    <property type="match status" value="1"/>
</dbReference>
<accession>A0A0E3P4R4</accession>
<evidence type="ECO:0000313" key="1">
    <source>
        <dbReference type="EMBL" id="AKB28782.1"/>
    </source>
</evidence>
<sequence length="84" mass="9536">MNHIIKPLAYDHIEEWYECTVLSKEHPELPLSSQSISNLLDSIGNSAVHIDFAKYLIILTEGEQIVMERTKKQKEILNALGICA</sequence>
<dbReference type="PATRIC" id="fig|1434120.4.peg.2668"/>
<dbReference type="KEGG" id="msw:MSSIT_2063"/>
<evidence type="ECO:0000313" key="2">
    <source>
        <dbReference type="Proteomes" id="UP000033111"/>
    </source>
</evidence>
<keyword evidence="2" id="KW-1185">Reference proteome</keyword>
<proteinExistence type="predicted"/>
<dbReference type="Proteomes" id="UP000033111">
    <property type="component" value="Chromosome"/>
</dbReference>